<dbReference type="AlphaFoldDB" id="A0A3R9YXY3"/>
<evidence type="ECO:0000259" key="1">
    <source>
        <dbReference type="PROSITE" id="PS50930"/>
    </source>
</evidence>
<dbReference type="InterPro" id="IPR007492">
    <property type="entry name" value="LytTR_DNA-bd_dom"/>
</dbReference>
<dbReference type="Proteomes" id="UP000277864">
    <property type="component" value="Unassembled WGS sequence"/>
</dbReference>
<dbReference type="EMBL" id="PXZH01000001">
    <property type="protein sequence ID" value="RST90013.1"/>
    <property type="molecule type" value="Genomic_DNA"/>
</dbReference>
<dbReference type="Pfam" id="PF04397">
    <property type="entry name" value="LytTR"/>
    <property type="match status" value="1"/>
</dbReference>
<comment type="caution">
    <text evidence="2">The sequence shown here is derived from an EMBL/GenBank/DDBJ whole genome shotgun (WGS) entry which is preliminary data.</text>
</comment>
<sequence>MKVNEYRVFTQEESRIDLYYMEKNEKINGLLRYLSRWDYQLIGRKEHTQVYFQLQDVYYFESVDKKTFVYLEKEVLQVEMTLADITLRYEADGFVRVSKGVVLNLYKLAYLKASLNMRVIAYLENGEKVWITRHYKPAFQARLEKLTKKETQSDATN</sequence>
<reference evidence="2 3" key="1">
    <citation type="submission" date="2018-03" db="EMBL/GenBank/DDBJ databases">
        <authorList>
            <person name="Gulvik C.A."/>
        </authorList>
    </citation>
    <scope>NUCLEOTIDE SEQUENCE [LARGE SCALE GENOMIC DNA]</scope>
    <source>
        <strain evidence="2 3">JCM 31581</strain>
    </source>
</reference>
<dbReference type="InterPro" id="IPR046947">
    <property type="entry name" value="LytR-like"/>
</dbReference>
<organism evidence="2 3">
    <name type="scientific">Vagococcus humatus</name>
    <dbReference type="NCBI Taxonomy" id="1889241"/>
    <lineage>
        <taxon>Bacteria</taxon>
        <taxon>Bacillati</taxon>
        <taxon>Bacillota</taxon>
        <taxon>Bacilli</taxon>
        <taxon>Lactobacillales</taxon>
        <taxon>Enterococcaceae</taxon>
        <taxon>Vagococcus</taxon>
    </lineage>
</organism>
<evidence type="ECO:0000313" key="3">
    <source>
        <dbReference type="Proteomes" id="UP000277864"/>
    </source>
</evidence>
<dbReference type="Gene3D" id="2.40.50.1020">
    <property type="entry name" value="LytTr DNA-binding domain"/>
    <property type="match status" value="1"/>
</dbReference>
<keyword evidence="3" id="KW-1185">Reference proteome</keyword>
<dbReference type="PANTHER" id="PTHR37299">
    <property type="entry name" value="TRANSCRIPTIONAL REGULATOR-RELATED"/>
    <property type="match status" value="1"/>
</dbReference>
<proteinExistence type="predicted"/>
<feature type="domain" description="HTH LytTR-type" evidence="1">
    <location>
        <begin position="41"/>
        <end position="145"/>
    </location>
</feature>
<evidence type="ECO:0000313" key="2">
    <source>
        <dbReference type="EMBL" id="RST90013.1"/>
    </source>
</evidence>
<gene>
    <name evidence="2" type="ORF">C7P63_02735</name>
</gene>
<dbReference type="GO" id="GO:0000156">
    <property type="term" value="F:phosphorelay response regulator activity"/>
    <property type="evidence" value="ECO:0007669"/>
    <property type="project" value="InterPro"/>
</dbReference>
<name>A0A3R9YXY3_9ENTE</name>
<dbReference type="PROSITE" id="PS50930">
    <property type="entry name" value="HTH_LYTTR"/>
    <property type="match status" value="1"/>
</dbReference>
<dbReference type="GO" id="GO:0003677">
    <property type="term" value="F:DNA binding"/>
    <property type="evidence" value="ECO:0007669"/>
    <property type="project" value="InterPro"/>
</dbReference>
<protein>
    <submittedName>
        <fullName evidence="2">LytTR family transcriptional regulator</fullName>
    </submittedName>
</protein>
<accession>A0A3R9YXY3</accession>
<dbReference type="PANTHER" id="PTHR37299:SF4">
    <property type="entry name" value="TRANSCRIPTIONAL REGULATOR"/>
    <property type="match status" value="1"/>
</dbReference>
<dbReference type="OrthoDB" id="9808614at2"/>
<dbReference type="RefSeq" id="WP_125942628.1">
    <property type="nucleotide sequence ID" value="NZ_PXZH01000001.1"/>
</dbReference>
<dbReference type="SMART" id="SM00850">
    <property type="entry name" value="LytTR"/>
    <property type="match status" value="1"/>
</dbReference>